<evidence type="ECO:0000313" key="1">
    <source>
        <dbReference type="EnsemblMetazoa" id="AMEC008702-PA"/>
    </source>
</evidence>
<dbReference type="AlphaFoldDB" id="A0A182TUU3"/>
<proteinExistence type="predicted"/>
<accession>A0A182TUU3</accession>
<keyword evidence="2" id="KW-1185">Reference proteome</keyword>
<reference evidence="2" key="1">
    <citation type="submission" date="2014-01" db="EMBL/GenBank/DDBJ databases">
        <title>The Genome Sequence of Anopheles melas CM1001059_A (V2).</title>
        <authorList>
            <consortium name="The Broad Institute Genomics Platform"/>
            <person name="Neafsey D.E."/>
            <person name="Besansky N."/>
            <person name="Howell P."/>
            <person name="Walton C."/>
            <person name="Young S.K."/>
            <person name="Zeng Q."/>
            <person name="Gargeya S."/>
            <person name="Fitzgerald M."/>
            <person name="Haas B."/>
            <person name="Abouelleil A."/>
            <person name="Allen A.W."/>
            <person name="Alvarado L."/>
            <person name="Arachchi H.M."/>
            <person name="Berlin A.M."/>
            <person name="Chapman S.B."/>
            <person name="Gainer-Dewar J."/>
            <person name="Goldberg J."/>
            <person name="Griggs A."/>
            <person name="Gujja S."/>
            <person name="Hansen M."/>
            <person name="Howarth C."/>
            <person name="Imamovic A."/>
            <person name="Ireland A."/>
            <person name="Larimer J."/>
            <person name="McCowan C."/>
            <person name="Murphy C."/>
            <person name="Pearson M."/>
            <person name="Poon T.W."/>
            <person name="Priest M."/>
            <person name="Roberts A."/>
            <person name="Saif S."/>
            <person name="Shea T."/>
            <person name="Sisk P."/>
            <person name="Sykes S."/>
            <person name="Wortman J."/>
            <person name="Nusbaum C."/>
            <person name="Birren B."/>
        </authorList>
    </citation>
    <scope>NUCLEOTIDE SEQUENCE [LARGE SCALE GENOMIC DNA]</scope>
    <source>
        <strain evidence="2">CM1001059</strain>
    </source>
</reference>
<dbReference type="VEuPathDB" id="VectorBase:AMEC008702"/>
<dbReference type="Proteomes" id="UP000075902">
    <property type="component" value="Unassembled WGS sequence"/>
</dbReference>
<evidence type="ECO:0000313" key="2">
    <source>
        <dbReference type="Proteomes" id="UP000075902"/>
    </source>
</evidence>
<dbReference type="EnsemblMetazoa" id="AMEC008702-RA">
    <property type="protein sequence ID" value="AMEC008702-PA"/>
    <property type="gene ID" value="AMEC008702"/>
</dbReference>
<name>A0A182TUU3_9DIPT</name>
<protein>
    <submittedName>
        <fullName evidence="1">Uncharacterized protein</fullName>
    </submittedName>
</protein>
<sequence>MPHWSSTSHVLEDEHQPHLYFSSSARQTPQLSDMSRQRGFEPPQMTANVAFSLDVLAVYIVSPSSCAFTLVTRPSTLNWQTKRVCTMNCPMMCTFTRTDFFEPAGTRISDPSPVTLMVGQKPGPDR</sequence>
<reference evidence="1" key="2">
    <citation type="submission" date="2020-05" db="UniProtKB">
        <authorList>
            <consortium name="EnsemblMetazoa"/>
        </authorList>
    </citation>
    <scope>IDENTIFICATION</scope>
    <source>
        <strain evidence="1">CM1001059</strain>
    </source>
</reference>
<organism evidence="1 2">
    <name type="scientific">Anopheles melas</name>
    <dbReference type="NCBI Taxonomy" id="34690"/>
    <lineage>
        <taxon>Eukaryota</taxon>
        <taxon>Metazoa</taxon>
        <taxon>Ecdysozoa</taxon>
        <taxon>Arthropoda</taxon>
        <taxon>Hexapoda</taxon>
        <taxon>Insecta</taxon>
        <taxon>Pterygota</taxon>
        <taxon>Neoptera</taxon>
        <taxon>Endopterygota</taxon>
        <taxon>Diptera</taxon>
        <taxon>Nematocera</taxon>
        <taxon>Culicoidea</taxon>
        <taxon>Culicidae</taxon>
        <taxon>Anophelinae</taxon>
        <taxon>Anopheles</taxon>
    </lineage>
</organism>